<gene>
    <name evidence="1" type="ordered locus">PSMK_19760</name>
</gene>
<dbReference type="EMBL" id="AP012338">
    <property type="protein sequence ID" value="BAM04135.1"/>
    <property type="molecule type" value="Genomic_DNA"/>
</dbReference>
<proteinExistence type="predicted"/>
<dbReference type="PANTHER" id="PTHR31480">
    <property type="entry name" value="BIFUNCTIONAL LYCOPENE CYCLASE/PHYTOENE SYNTHASE"/>
    <property type="match status" value="1"/>
</dbReference>
<dbReference type="RefSeq" id="WP_014437353.1">
    <property type="nucleotide sequence ID" value="NC_017080.1"/>
</dbReference>
<evidence type="ECO:0000313" key="1">
    <source>
        <dbReference type="EMBL" id="BAM04135.1"/>
    </source>
</evidence>
<dbReference type="Gene3D" id="1.10.600.10">
    <property type="entry name" value="Farnesyl Diphosphate Synthase"/>
    <property type="match status" value="1"/>
</dbReference>
<dbReference type="InterPro" id="IPR044843">
    <property type="entry name" value="Trans_IPPS_bact-type"/>
</dbReference>
<dbReference type="SUPFAM" id="SSF48576">
    <property type="entry name" value="Terpenoid synthases"/>
    <property type="match status" value="1"/>
</dbReference>
<sequence>MPDAPTAQTDARTRGRRENFPVLSWLVPRRLQPAYAAVYRFCRAADDAADRPGDPAENLQRLAELRAGVASLYGGLPGRAADRAVFGPLGAAVRGFGLPRAAFDDLLDAFEQDQRQSHYATWEDLLGYCRRSADPVGRLVLKIHGVEDAERLALSDATCTALQLTNNLQDLRPDLLTLGRSYLPEDVANRHGLDPRALAAAIRRDAGSDAAACRACPPVAGAELRALAAPLAATVADLAARARALFEAGSALPARLPPRAARPVAAFGLAGAAVLRRVAEAGPGLARRRPPPPRGALAVALLKARFTPHGKGSP</sequence>
<dbReference type="InterPro" id="IPR002060">
    <property type="entry name" value="Squ/phyt_synthse"/>
</dbReference>
<dbReference type="eggNOG" id="COG1562">
    <property type="taxonomic scope" value="Bacteria"/>
</dbReference>
<dbReference type="GO" id="GO:0004311">
    <property type="term" value="F:geranylgeranyl diphosphate synthase activity"/>
    <property type="evidence" value="ECO:0007669"/>
    <property type="project" value="InterPro"/>
</dbReference>
<accession>I0IFU7</accession>
<dbReference type="SFLD" id="SFLDS00005">
    <property type="entry name" value="Isoprenoid_Synthase_Type_I"/>
    <property type="match status" value="1"/>
</dbReference>
<dbReference type="AlphaFoldDB" id="I0IFU7"/>
<evidence type="ECO:0000313" key="2">
    <source>
        <dbReference type="Proteomes" id="UP000007881"/>
    </source>
</evidence>
<dbReference type="EC" id="2.5.1.32" evidence="1"/>
<dbReference type="HOGENOM" id="CLU_037269_0_1_0"/>
<dbReference type="Proteomes" id="UP000007881">
    <property type="component" value="Chromosome"/>
</dbReference>
<dbReference type="Pfam" id="PF00494">
    <property type="entry name" value="SQS_PSY"/>
    <property type="match status" value="1"/>
</dbReference>
<protein>
    <submittedName>
        <fullName evidence="1">Putative phytoene synthase</fullName>
        <ecNumber evidence="1">2.5.1.32</ecNumber>
    </submittedName>
</protein>
<dbReference type="SFLD" id="SFLDG01018">
    <property type="entry name" value="Squalene/Phytoene_Synthase_Lik"/>
    <property type="match status" value="1"/>
</dbReference>
<name>I0IFU7_PHYMF</name>
<organism evidence="1 2">
    <name type="scientific">Phycisphaera mikurensis (strain NBRC 102666 / KCTC 22515 / FYK2301M01)</name>
    <dbReference type="NCBI Taxonomy" id="1142394"/>
    <lineage>
        <taxon>Bacteria</taxon>
        <taxon>Pseudomonadati</taxon>
        <taxon>Planctomycetota</taxon>
        <taxon>Phycisphaerae</taxon>
        <taxon>Phycisphaerales</taxon>
        <taxon>Phycisphaeraceae</taxon>
        <taxon>Phycisphaera</taxon>
    </lineage>
</organism>
<dbReference type="STRING" id="1142394.PSMK_19760"/>
<reference evidence="1 2" key="1">
    <citation type="submission" date="2012-02" db="EMBL/GenBank/DDBJ databases">
        <title>Complete genome sequence of Phycisphaera mikurensis NBRC 102666.</title>
        <authorList>
            <person name="Ankai A."/>
            <person name="Hosoyama A."/>
            <person name="Terui Y."/>
            <person name="Sekine M."/>
            <person name="Fukai R."/>
            <person name="Kato Y."/>
            <person name="Nakamura S."/>
            <person name="Yamada-Narita S."/>
            <person name="Kawakoshi A."/>
            <person name="Fukunaga Y."/>
            <person name="Yamazaki S."/>
            <person name="Fujita N."/>
        </authorList>
    </citation>
    <scope>NUCLEOTIDE SEQUENCE [LARGE SCALE GENOMIC DNA]</scope>
    <source>
        <strain evidence="2">NBRC 102666 / KCTC 22515 / FYK2301M01</strain>
    </source>
</reference>
<dbReference type="SFLD" id="SFLDG01212">
    <property type="entry name" value="Phytoene_synthase_like"/>
    <property type="match status" value="1"/>
</dbReference>
<dbReference type="InterPro" id="IPR008949">
    <property type="entry name" value="Isoprenoid_synthase_dom_sf"/>
</dbReference>
<keyword evidence="2" id="KW-1185">Reference proteome</keyword>
<dbReference type="KEGG" id="phm:PSMK_19760"/>
<keyword evidence="1" id="KW-0808">Transferase</keyword>